<evidence type="ECO:0000313" key="2">
    <source>
        <dbReference type="EMBL" id="KAF9479107.1"/>
    </source>
</evidence>
<dbReference type="EMBL" id="MU155220">
    <property type="protein sequence ID" value="KAF9479107.1"/>
    <property type="molecule type" value="Genomic_DNA"/>
</dbReference>
<sequence>MRCLAMLPIHLSLTVVVLLQSLERAAATSVPYLNPGFEFSYIIPNQTVPLPVTSQCERIYLSWSRTNNETGPAPVAPYFMQVYSSTSSVPYVIGAGFGPSKAWDVPFSPNTQFQICMFDSNGASGGCQTTYSVVPDANSTSPSCQMPPAPAALSVSATVPNGAMFQNSQINQCETLSVTPQSGSPPYTLTVAPVAHPPFNITSKTMDTISWQVALPVGFKFFLSLSSADGQMWANGPMSVGGLGGNDCFAPGTM</sequence>
<proteinExistence type="predicted"/>
<name>A0A9P6CU25_9AGAR</name>
<dbReference type="OrthoDB" id="2563021at2759"/>
<organism evidence="2 3">
    <name type="scientific">Pholiota conissans</name>
    <dbReference type="NCBI Taxonomy" id="109636"/>
    <lineage>
        <taxon>Eukaryota</taxon>
        <taxon>Fungi</taxon>
        <taxon>Dikarya</taxon>
        <taxon>Basidiomycota</taxon>
        <taxon>Agaricomycotina</taxon>
        <taxon>Agaricomycetes</taxon>
        <taxon>Agaricomycetidae</taxon>
        <taxon>Agaricales</taxon>
        <taxon>Agaricineae</taxon>
        <taxon>Strophariaceae</taxon>
        <taxon>Pholiota</taxon>
    </lineage>
</organism>
<keyword evidence="1" id="KW-0732">Signal</keyword>
<protein>
    <submittedName>
        <fullName evidence="2">Uncharacterized protein</fullName>
    </submittedName>
</protein>
<reference evidence="2" key="1">
    <citation type="submission" date="2020-11" db="EMBL/GenBank/DDBJ databases">
        <authorList>
            <consortium name="DOE Joint Genome Institute"/>
            <person name="Ahrendt S."/>
            <person name="Riley R."/>
            <person name="Andreopoulos W."/>
            <person name="Labutti K."/>
            <person name="Pangilinan J."/>
            <person name="Ruiz-Duenas F.J."/>
            <person name="Barrasa J.M."/>
            <person name="Sanchez-Garcia M."/>
            <person name="Camarero S."/>
            <person name="Miyauchi S."/>
            <person name="Serrano A."/>
            <person name="Linde D."/>
            <person name="Babiker R."/>
            <person name="Drula E."/>
            <person name="Ayuso-Fernandez I."/>
            <person name="Pacheco R."/>
            <person name="Padilla G."/>
            <person name="Ferreira P."/>
            <person name="Barriuso J."/>
            <person name="Kellner H."/>
            <person name="Castanera R."/>
            <person name="Alfaro M."/>
            <person name="Ramirez L."/>
            <person name="Pisabarro A.G."/>
            <person name="Kuo A."/>
            <person name="Tritt A."/>
            <person name="Lipzen A."/>
            <person name="He G."/>
            <person name="Yan M."/>
            <person name="Ng V."/>
            <person name="Cullen D."/>
            <person name="Martin F."/>
            <person name="Rosso M.-N."/>
            <person name="Henrissat B."/>
            <person name="Hibbett D."/>
            <person name="Martinez A.T."/>
            <person name="Grigoriev I.V."/>
        </authorList>
    </citation>
    <scope>NUCLEOTIDE SEQUENCE</scope>
    <source>
        <strain evidence="2">CIRM-BRFM 674</strain>
    </source>
</reference>
<comment type="caution">
    <text evidence="2">The sequence shown here is derived from an EMBL/GenBank/DDBJ whole genome shotgun (WGS) entry which is preliminary data.</text>
</comment>
<keyword evidence="3" id="KW-1185">Reference proteome</keyword>
<dbReference type="AlphaFoldDB" id="A0A9P6CU25"/>
<accession>A0A9P6CU25</accession>
<feature type="chain" id="PRO_5040506230" evidence="1">
    <location>
        <begin position="28"/>
        <end position="254"/>
    </location>
</feature>
<evidence type="ECO:0000256" key="1">
    <source>
        <dbReference type="SAM" id="SignalP"/>
    </source>
</evidence>
<dbReference type="Proteomes" id="UP000807469">
    <property type="component" value="Unassembled WGS sequence"/>
</dbReference>
<feature type="signal peptide" evidence="1">
    <location>
        <begin position="1"/>
        <end position="27"/>
    </location>
</feature>
<evidence type="ECO:0000313" key="3">
    <source>
        <dbReference type="Proteomes" id="UP000807469"/>
    </source>
</evidence>
<gene>
    <name evidence="2" type="ORF">BDN70DRAFT_711886</name>
</gene>